<dbReference type="EMBL" id="JAVYJV010000001">
    <property type="protein sequence ID" value="KAK4380749.1"/>
    <property type="molecule type" value="Genomic_DNA"/>
</dbReference>
<proteinExistence type="predicted"/>
<evidence type="ECO:0000313" key="2">
    <source>
        <dbReference type="EMBL" id="KAK4380749.1"/>
    </source>
</evidence>
<feature type="region of interest" description="Disordered" evidence="1">
    <location>
        <begin position="63"/>
        <end position="117"/>
    </location>
</feature>
<reference evidence="2" key="1">
    <citation type="submission" date="2023-12" db="EMBL/GenBank/DDBJ databases">
        <title>Genome assembly of Anisodus tanguticus.</title>
        <authorList>
            <person name="Wang Y.-J."/>
        </authorList>
    </citation>
    <scope>NUCLEOTIDE SEQUENCE</scope>
    <source>
        <strain evidence="2">KB-2021</strain>
        <tissue evidence="2">Leaf</tissue>
    </source>
</reference>
<protein>
    <submittedName>
        <fullName evidence="2">Uncharacterized protein</fullName>
    </submittedName>
</protein>
<sequence>MGEVVPSFSPSTPLARIMALAFSCCWPLPLLGVRDEPTILSPRNDESLALDHLSRLPLAKVLGGPPLARPSEELTPPEGNSQTMEGNSPKPSYANTITKDSTSAQTPIRHERERVVAKHTSHNGIPAIIFKRLEYFGIMTAECQYTLVGRL</sequence>
<evidence type="ECO:0000313" key="3">
    <source>
        <dbReference type="Proteomes" id="UP001291623"/>
    </source>
</evidence>
<accession>A0AAE1T2X0</accession>
<organism evidence="2 3">
    <name type="scientific">Anisodus tanguticus</name>
    <dbReference type="NCBI Taxonomy" id="243964"/>
    <lineage>
        <taxon>Eukaryota</taxon>
        <taxon>Viridiplantae</taxon>
        <taxon>Streptophyta</taxon>
        <taxon>Embryophyta</taxon>
        <taxon>Tracheophyta</taxon>
        <taxon>Spermatophyta</taxon>
        <taxon>Magnoliopsida</taxon>
        <taxon>eudicotyledons</taxon>
        <taxon>Gunneridae</taxon>
        <taxon>Pentapetalae</taxon>
        <taxon>asterids</taxon>
        <taxon>lamiids</taxon>
        <taxon>Solanales</taxon>
        <taxon>Solanaceae</taxon>
        <taxon>Solanoideae</taxon>
        <taxon>Hyoscyameae</taxon>
        <taxon>Anisodus</taxon>
    </lineage>
</organism>
<dbReference type="Proteomes" id="UP001291623">
    <property type="component" value="Unassembled WGS sequence"/>
</dbReference>
<comment type="caution">
    <text evidence="2">The sequence shown here is derived from an EMBL/GenBank/DDBJ whole genome shotgun (WGS) entry which is preliminary data.</text>
</comment>
<keyword evidence="3" id="KW-1185">Reference proteome</keyword>
<feature type="compositionally biased region" description="Polar residues" evidence="1">
    <location>
        <begin position="78"/>
        <end position="106"/>
    </location>
</feature>
<name>A0AAE1T2X0_9SOLA</name>
<evidence type="ECO:0000256" key="1">
    <source>
        <dbReference type="SAM" id="MobiDB-lite"/>
    </source>
</evidence>
<dbReference type="AlphaFoldDB" id="A0AAE1T2X0"/>
<gene>
    <name evidence="2" type="ORF">RND71_002611</name>
</gene>